<dbReference type="PIRSF" id="PIRSF000148">
    <property type="entry name" value="ASA_dh"/>
    <property type="match status" value="1"/>
</dbReference>
<dbReference type="SUPFAM" id="SSF55347">
    <property type="entry name" value="Glyceraldehyde-3-phosphate dehydrogenase-like, C-terminal domain"/>
    <property type="match status" value="1"/>
</dbReference>
<reference evidence="4" key="1">
    <citation type="journal article" date="2020" name="mSystems">
        <title>Genome- and Community-Level Interaction Insights into Carbon Utilization and Element Cycling Functions of Hydrothermarchaeota in Hydrothermal Sediment.</title>
        <authorList>
            <person name="Zhou Z."/>
            <person name="Liu Y."/>
            <person name="Xu W."/>
            <person name="Pan J."/>
            <person name="Luo Z.H."/>
            <person name="Li M."/>
        </authorList>
    </citation>
    <scope>NUCLEOTIDE SEQUENCE [LARGE SCALE GENOMIC DNA]</scope>
    <source>
        <strain evidence="4">SpSt-464</strain>
    </source>
</reference>
<protein>
    <submittedName>
        <fullName evidence="4">Aspartate-semialdehyde dehydrogenase</fullName>
        <ecNumber evidence="4">1.2.1.11</ecNumber>
    </submittedName>
</protein>
<accession>A0A7C3NAE0</accession>
<feature type="active site" description="Acyl-thioester intermediate" evidence="2">
    <location>
        <position position="145"/>
    </location>
</feature>
<dbReference type="PANTHER" id="PTHR46278:SF2">
    <property type="entry name" value="ASPARTATE-SEMIALDEHYDE DEHYDROGENASE"/>
    <property type="match status" value="1"/>
</dbReference>
<proteinExistence type="inferred from homology"/>
<dbReference type="InterPro" id="IPR012280">
    <property type="entry name" value="Semialdhyde_DH_dimer_dom"/>
</dbReference>
<name>A0A7C3NAE0_UNCW3</name>
<dbReference type="Gene3D" id="3.40.50.720">
    <property type="entry name" value="NAD(P)-binding Rossmann-like Domain"/>
    <property type="match status" value="1"/>
</dbReference>
<sequence length="337" mass="38112">MKRKLLKRQEKDLNLQNKKANIALVGATGLVGVEFLKLLEERDFPFNRLYLFSSQKSAGLKLKVKGKIYTVREFDKNLFQNIDIAFFATSAEESKKYISLIKDFKTVSIDNSSAFRLKRDIPLIVPEINFENVKKTTKLIANPNCSTIQLVLVLKSLLQFGQIDSINVSTYQAISGAGRDALSTFFEQAKGKNKKGSPIFYNNLIQHIGSFKGEWCEEENKIINETRKILNKKDLKISATTVRVPVVNSHTEVVNVEFKNNVSLAKIKSVINKTPYLILLPETDPISVSGTNLVFVSRLRKDKFRDNVIHFIVTADNLRIGAALNGIKIAERIVYEK</sequence>
<evidence type="ECO:0000256" key="2">
    <source>
        <dbReference type="PIRSR" id="PIRSR000148-1"/>
    </source>
</evidence>
<dbReference type="NCBIfam" id="NF011456">
    <property type="entry name" value="PRK14874.1"/>
    <property type="match status" value="1"/>
</dbReference>
<evidence type="ECO:0000313" key="4">
    <source>
        <dbReference type="EMBL" id="HFK24001.1"/>
    </source>
</evidence>
<dbReference type="Pfam" id="PF01118">
    <property type="entry name" value="Semialdhyde_dh"/>
    <property type="match status" value="1"/>
</dbReference>
<comment type="similarity">
    <text evidence="1">Belongs to the aspartate-semialdehyde dehydrogenase family.</text>
</comment>
<dbReference type="AlphaFoldDB" id="A0A7C3NAE0"/>
<feature type="active site" description="Proton acceptor" evidence="2">
    <location>
        <position position="250"/>
    </location>
</feature>
<dbReference type="CDD" id="cd02316">
    <property type="entry name" value="VcASADH2_like_N"/>
    <property type="match status" value="1"/>
</dbReference>
<evidence type="ECO:0000256" key="1">
    <source>
        <dbReference type="ARBA" id="ARBA00010584"/>
    </source>
</evidence>
<organism evidence="4">
    <name type="scientific">candidate division WOR-3 bacterium</name>
    <dbReference type="NCBI Taxonomy" id="2052148"/>
    <lineage>
        <taxon>Bacteria</taxon>
        <taxon>Bacteria division WOR-3</taxon>
    </lineage>
</organism>
<dbReference type="SUPFAM" id="SSF51735">
    <property type="entry name" value="NAD(P)-binding Rossmann-fold domains"/>
    <property type="match status" value="1"/>
</dbReference>
<dbReference type="GO" id="GO:0004073">
    <property type="term" value="F:aspartate-semialdehyde dehydrogenase activity"/>
    <property type="evidence" value="ECO:0007669"/>
    <property type="project" value="UniProtKB-EC"/>
</dbReference>
<dbReference type="InterPro" id="IPR036291">
    <property type="entry name" value="NAD(P)-bd_dom_sf"/>
</dbReference>
<dbReference type="GO" id="GO:0046983">
    <property type="term" value="F:protein dimerization activity"/>
    <property type="evidence" value="ECO:0007669"/>
    <property type="project" value="InterPro"/>
</dbReference>
<gene>
    <name evidence="4" type="ORF">ENS15_05055</name>
</gene>
<dbReference type="Gene3D" id="3.30.360.10">
    <property type="entry name" value="Dihydrodipicolinate Reductase, domain 2"/>
    <property type="match status" value="1"/>
</dbReference>
<dbReference type="SMART" id="SM00859">
    <property type="entry name" value="Semialdhyde_dh"/>
    <property type="match status" value="1"/>
</dbReference>
<dbReference type="EC" id="1.2.1.11" evidence="4"/>
<dbReference type="InterPro" id="IPR000534">
    <property type="entry name" value="Semialdehyde_DH_NAD-bd"/>
</dbReference>
<dbReference type="GO" id="GO:0051287">
    <property type="term" value="F:NAD binding"/>
    <property type="evidence" value="ECO:0007669"/>
    <property type="project" value="InterPro"/>
</dbReference>
<dbReference type="EMBL" id="DSTT01000005">
    <property type="protein sequence ID" value="HFK24001.1"/>
    <property type="molecule type" value="Genomic_DNA"/>
</dbReference>
<dbReference type="Pfam" id="PF02774">
    <property type="entry name" value="Semialdhyde_dhC"/>
    <property type="match status" value="1"/>
</dbReference>
<evidence type="ECO:0000259" key="3">
    <source>
        <dbReference type="SMART" id="SM00859"/>
    </source>
</evidence>
<keyword evidence="4" id="KW-0560">Oxidoreductase</keyword>
<feature type="domain" description="Semialdehyde dehydrogenase NAD-binding" evidence="3">
    <location>
        <begin position="21"/>
        <end position="136"/>
    </location>
</feature>
<dbReference type="GO" id="GO:0008652">
    <property type="term" value="P:amino acid biosynthetic process"/>
    <property type="evidence" value="ECO:0007669"/>
    <property type="project" value="InterPro"/>
</dbReference>
<comment type="caution">
    <text evidence="4">The sequence shown here is derived from an EMBL/GenBank/DDBJ whole genome shotgun (WGS) entry which is preliminary data.</text>
</comment>
<dbReference type="PANTHER" id="PTHR46278">
    <property type="entry name" value="DEHYDROGENASE, PUTATIVE-RELATED"/>
    <property type="match status" value="1"/>
</dbReference>